<reference evidence="2 3" key="4">
    <citation type="journal article" date="2020" name="PLoS ONE">
        <title>Taxonomic classification of strain PO100/5 shows a broader geographic distribution and genetic markers of the recently described Corynebacterium silvaticum.</title>
        <authorList>
            <person name="Viana M.V.C."/>
            <person name="Profeta R."/>
            <person name="da Silva A.L."/>
            <person name="Hurtado R."/>
            <person name="Cerqueira J.C."/>
            <person name="Ribeiro B.F.S."/>
            <person name="Almeida M.O."/>
            <person name="Morais-Rodrigues F."/>
            <person name="Soares S.C."/>
            <person name="Oliveira M."/>
            <person name="Tavares L."/>
            <person name="Figueiredo H."/>
            <person name="Wattam A.R."/>
            <person name="Barh D."/>
            <person name="Ghosh P."/>
            <person name="Silva A."/>
            <person name="Azevedo V."/>
        </authorList>
    </citation>
    <scope>NUCLEOTIDE SEQUENCE [LARGE SCALE GENOMIC DNA]</scope>
    <source>
        <strain evidence="2 3">PO100/5</strain>
    </source>
</reference>
<feature type="region of interest" description="Disordered" evidence="1">
    <location>
        <begin position="64"/>
        <end position="85"/>
    </location>
</feature>
<dbReference type="AlphaFoldDB" id="A0A7Y4P9N6"/>
<evidence type="ECO:0000313" key="3">
    <source>
        <dbReference type="Proteomes" id="UP000195652"/>
    </source>
</evidence>
<reference evidence="2 3" key="2">
    <citation type="journal article" date="2020" name="Antonie Van Leeuwenhoek">
        <title>Phylogenomic characterisation of a novel corynebacterial species pathogenic to animals.</title>
        <authorList>
            <person name="Moller J."/>
            <person name="Musella L."/>
            <person name="Melnikov V."/>
            <person name="Geissdorfer W."/>
            <person name="Burkovski A."/>
            <person name="Sangal V."/>
        </authorList>
    </citation>
    <scope>NUCLEOTIDE SEQUENCE [LARGE SCALE GENOMIC DNA]</scope>
    <source>
        <strain evidence="2 3">PO100/5</strain>
    </source>
</reference>
<organism evidence="2 3">
    <name type="scientific">Corynebacterium silvaticum</name>
    <dbReference type="NCBI Taxonomy" id="2320431"/>
    <lineage>
        <taxon>Bacteria</taxon>
        <taxon>Bacillati</taxon>
        <taxon>Actinomycetota</taxon>
        <taxon>Actinomycetes</taxon>
        <taxon>Mycobacteriales</taxon>
        <taxon>Corynebacteriaceae</taxon>
        <taxon>Corynebacterium</taxon>
    </lineage>
</organism>
<sequence length="85" mass="8944">MGSVESFLTNVGVSQTVVDYLHDRKGSGLIGSFLNLITPFFGKGFESVREFFGAILNLDSASTEGLGSSGINLSSDKSQTPPAKN</sequence>
<accession>A0A7Y4P9N6</accession>
<evidence type="ECO:0000313" key="2">
    <source>
        <dbReference type="EMBL" id="ARU46811.1"/>
    </source>
</evidence>
<gene>
    <name evidence="2" type="ORF">CBE74_10540</name>
</gene>
<dbReference type="EMBL" id="CP021417">
    <property type="protein sequence ID" value="ARU46811.1"/>
    <property type="molecule type" value="Genomic_DNA"/>
</dbReference>
<name>A0A7Y4P9N6_9CORY</name>
<keyword evidence="3" id="KW-1185">Reference proteome</keyword>
<dbReference type="OrthoDB" id="4421091at2"/>
<reference evidence="2 3" key="1">
    <citation type="journal article" date="2014" name="BMC Vet. Res.">
        <title>First report of Corynebacterium pseudotuberculosis from caseous lymphadenitis lesions in Black Alentejano pig (Sus scrofa domesticus).</title>
        <authorList>
            <person name="Oliveira M."/>
            <person name="Barroco C."/>
            <person name="Mottola C."/>
            <person name="Santos R."/>
            <person name="Lemsaddek A."/>
            <person name="Tavares L."/>
            <person name="Semedo-Lemsaddek T."/>
        </authorList>
    </citation>
    <scope>NUCLEOTIDE SEQUENCE [LARGE SCALE GENOMIC DNA]</scope>
    <source>
        <strain evidence="2 3">PO100/5</strain>
    </source>
</reference>
<dbReference type="GeneID" id="75008653"/>
<proteinExistence type="predicted"/>
<dbReference type="KEGG" id="csil:CBE74_10540"/>
<evidence type="ECO:0000256" key="1">
    <source>
        <dbReference type="SAM" id="MobiDB-lite"/>
    </source>
</evidence>
<dbReference type="Proteomes" id="UP000195652">
    <property type="component" value="Chromosome"/>
</dbReference>
<protein>
    <submittedName>
        <fullName evidence="2">Uncharacterized protein</fullName>
    </submittedName>
</protein>
<reference evidence="2 3" key="3">
    <citation type="journal article" date="2020" name="Int. J. Syst. Evol. Microbiol.">
        <title>Corynebacterium silvaticum sp. nov., a unique group of NTTB corynebacteria in wild boar and roe deer.</title>
        <authorList>
            <person name="Dangel A."/>
            <person name="Berger A."/>
            <person name="Rau J."/>
            <person name="Eisenberg T."/>
            <person name="Kampfer P."/>
            <person name="Margos G."/>
            <person name="Contzen M."/>
            <person name="Busse H.J."/>
            <person name="Konrad R."/>
            <person name="Peters M."/>
            <person name="Sting R."/>
            <person name="Sing A."/>
        </authorList>
    </citation>
    <scope>NUCLEOTIDE SEQUENCE [LARGE SCALE GENOMIC DNA]</scope>
    <source>
        <strain evidence="2 3">PO100/5</strain>
    </source>
</reference>
<dbReference type="RefSeq" id="WP_087454592.1">
    <property type="nucleotide sequence ID" value="NZ_CP021417.2"/>
</dbReference>